<reference evidence="3" key="1">
    <citation type="journal article" date="2013" name="Mol. Plant Microbe Interact.">
        <title>Global aspects of pacC regulation of pathogenicity genes in Colletotrichum gloeosporioides as revealed by transcriptome analysis.</title>
        <authorList>
            <person name="Alkan N."/>
            <person name="Meng X."/>
            <person name="Friedlander G."/>
            <person name="Reuveni E."/>
            <person name="Sukno S."/>
            <person name="Sherman A."/>
            <person name="Thon M."/>
            <person name="Fluhr R."/>
            <person name="Prusky D."/>
        </authorList>
    </citation>
    <scope>NUCLEOTIDE SEQUENCE [LARGE SCALE GENOMIC DNA]</scope>
    <source>
        <strain evidence="3">Cg-14</strain>
    </source>
</reference>
<name>T0K6Y0_COLGC</name>
<proteinExistence type="predicted"/>
<comment type="caution">
    <text evidence="2">The sequence shown here is derived from an EMBL/GenBank/DDBJ whole genome shotgun (WGS) entry which is preliminary data.</text>
</comment>
<dbReference type="EMBL" id="AMYD01001866">
    <property type="protein sequence ID" value="EQB51232.1"/>
    <property type="molecule type" value="Genomic_DNA"/>
</dbReference>
<protein>
    <submittedName>
        <fullName evidence="2">Uncharacterized protein</fullName>
    </submittedName>
</protein>
<dbReference type="OrthoDB" id="45365at2759"/>
<evidence type="ECO:0000313" key="2">
    <source>
        <dbReference type="EMBL" id="EQB51232.1"/>
    </source>
</evidence>
<sequence>MIVVEGVSSTVVELLVTATAGELEETLISLDDWMEGAGVATLNTETKVLRDGEMGLEVNAVGTELWIGMFDESGNTELGTDMTGSEVGREVGNESGREVGSELSREDGSDVGTEAGREAGTDMGLELGFGLTTDDAVREELCPGTGPGLELGSETGVVSAGLEDGSTTMGELVITCEVAETDTGMLELVYRKEDEGLKTPGMDVVVWGRVGMSLEDTLDERTGGLLLLLVLVVDVESDVEVEELVGVVVSVAVDVVDDEVEAAVAEVEEEDEGVDDELSVDETLEEVEVVLIVEEVLSLLVSVVLEMVDEVLEVEEVIVLLVTLLVAVELEELVALVDVGVDEDAVLDVLLLEEVVVTAVEVLVRVLELLLELDDVVELPGEVERGG</sequence>
<feature type="compositionally biased region" description="Basic and acidic residues" evidence="1">
    <location>
        <begin position="87"/>
        <end position="108"/>
    </location>
</feature>
<gene>
    <name evidence="2" type="ORF">CGLO_09244</name>
</gene>
<feature type="region of interest" description="Disordered" evidence="1">
    <location>
        <begin position="76"/>
        <end position="115"/>
    </location>
</feature>
<dbReference type="AlphaFoldDB" id="T0K6Y0"/>
<evidence type="ECO:0000256" key="1">
    <source>
        <dbReference type="SAM" id="MobiDB-lite"/>
    </source>
</evidence>
<accession>T0K6Y0</accession>
<dbReference type="Proteomes" id="UP000015530">
    <property type="component" value="Unassembled WGS sequence"/>
</dbReference>
<organism evidence="2 3">
    <name type="scientific">Colletotrichum gloeosporioides (strain Cg-14)</name>
    <name type="common">Anthracnose fungus</name>
    <name type="synonym">Glomerella cingulata</name>
    <dbReference type="NCBI Taxonomy" id="1237896"/>
    <lineage>
        <taxon>Eukaryota</taxon>
        <taxon>Fungi</taxon>
        <taxon>Dikarya</taxon>
        <taxon>Ascomycota</taxon>
        <taxon>Pezizomycotina</taxon>
        <taxon>Sordariomycetes</taxon>
        <taxon>Hypocreomycetidae</taxon>
        <taxon>Glomerellales</taxon>
        <taxon>Glomerellaceae</taxon>
        <taxon>Colletotrichum</taxon>
        <taxon>Colletotrichum gloeosporioides species complex</taxon>
    </lineage>
</organism>
<dbReference type="HOGENOM" id="CLU_713733_0_0_1"/>
<evidence type="ECO:0000313" key="3">
    <source>
        <dbReference type="Proteomes" id="UP000015530"/>
    </source>
</evidence>